<protein>
    <submittedName>
        <fullName evidence="1">Enterochelin esterase</fullName>
    </submittedName>
</protein>
<dbReference type="InterPro" id="IPR000801">
    <property type="entry name" value="Esterase-like"/>
</dbReference>
<dbReference type="Proteomes" id="UP000266172">
    <property type="component" value="Unassembled WGS sequence"/>
</dbReference>
<dbReference type="Pfam" id="PF00756">
    <property type="entry name" value="Esterase"/>
    <property type="match status" value="1"/>
</dbReference>
<comment type="caution">
    <text evidence="1">The sequence shown here is derived from an EMBL/GenBank/DDBJ whole genome shotgun (WGS) entry which is preliminary data.</text>
</comment>
<dbReference type="EMBL" id="QRVL01000001">
    <property type="protein sequence ID" value="RGS42483.1"/>
    <property type="molecule type" value="Genomic_DNA"/>
</dbReference>
<dbReference type="Gene3D" id="3.40.50.1820">
    <property type="entry name" value="alpha/beta hydrolase"/>
    <property type="match status" value="2"/>
</dbReference>
<dbReference type="PANTHER" id="PTHR48098:SF1">
    <property type="entry name" value="DIACYLGLYCEROL ACYLTRANSFERASE_MYCOLYLTRANSFERASE AG85A"/>
    <property type="match status" value="1"/>
</dbReference>
<reference evidence="1 2" key="1">
    <citation type="submission" date="2018-08" db="EMBL/GenBank/DDBJ databases">
        <title>A genome reference for cultivated species of the human gut microbiota.</title>
        <authorList>
            <person name="Zou Y."/>
            <person name="Xue W."/>
            <person name="Luo G."/>
        </authorList>
    </citation>
    <scope>NUCLEOTIDE SEQUENCE [LARGE SCALE GENOMIC DNA]</scope>
    <source>
        <strain evidence="1 2">AF22-12AC</strain>
    </source>
</reference>
<dbReference type="SUPFAM" id="SSF81296">
    <property type="entry name" value="E set domains"/>
    <property type="match status" value="1"/>
</dbReference>
<accession>A0A395VAR4</accession>
<name>A0A395VAR4_9FIRM</name>
<sequence length="662" mass="75667">MGGFFMGTELNQALVQQALSFAPEITEERQAVKVWEDGTVEFYLYAPTAETVEVAGVGGYFDAAPLALLPDGNGGFYRKIENFPRGMHYYHWFVDGVKLFHPKAGFSYGCFETINTFEVPERGAEFYYLKEVPHGTVHLAKYASGVNGHLKECYVYTPYGSQKDPSRRYPVLYLQHGVGENETGWIWQGKLNYIMDNLIAEHKCREMIVVMSCDYAFIEGEEAVFFPGDFDRELMEDLIPYVETHFPVKQGRNYRALAGLSLGSALAARSVCRHRDKFSALGMFSGVSLYDAERICTDEAEKPDVVFFSCGSREEEISRGIEDICKKMRESETLCVKKVYEGYHEWHVWRKSLRDFVPLLFCGAETVEETASACCMERRLDEKQLSVQSMEEQMLFFDPVHRQIRFETDAQGRPAGKYPKTIPGVKVCSDGTAEFYLEAPGAARVEVRLKEKHEILAALTEQQPGIWRGKIGGLSAGYHEVHFIVNGVETIHPEVPAGYAGYNGEGSFACNYFEIPEPEFCYPQLANVPHGMLHMEWYREEKNGGYRLCYVYTPAGYEKHAKQRYPVLIVESFRWESECVWIHQGKIANMADRLIAEGKMTEMILVMQKCSKRKEARIPEEIIQKYRVIPGEEHRAMIKAQDGSDWTSRRHQLAEQLKNSFR</sequence>
<dbReference type="InterPro" id="IPR014756">
    <property type="entry name" value="Ig_E-set"/>
</dbReference>
<evidence type="ECO:0000313" key="2">
    <source>
        <dbReference type="Proteomes" id="UP000266172"/>
    </source>
</evidence>
<dbReference type="SUPFAM" id="SSF53474">
    <property type="entry name" value="alpha/beta-Hydrolases"/>
    <property type="match status" value="2"/>
</dbReference>
<dbReference type="AlphaFoldDB" id="A0A395VAR4"/>
<organism evidence="1 2">
    <name type="scientific">Roseburia hominis</name>
    <dbReference type="NCBI Taxonomy" id="301301"/>
    <lineage>
        <taxon>Bacteria</taxon>
        <taxon>Bacillati</taxon>
        <taxon>Bacillota</taxon>
        <taxon>Clostridia</taxon>
        <taxon>Lachnospirales</taxon>
        <taxon>Lachnospiraceae</taxon>
        <taxon>Roseburia</taxon>
    </lineage>
</organism>
<dbReference type="InterPro" id="IPR050583">
    <property type="entry name" value="Mycobacterial_A85_antigen"/>
</dbReference>
<evidence type="ECO:0000313" key="1">
    <source>
        <dbReference type="EMBL" id="RGS42483.1"/>
    </source>
</evidence>
<proteinExistence type="predicted"/>
<gene>
    <name evidence="1" type="ORF">DWX93_03960</name>
</gene>
<dbReference type="PANTHER" id="PTHR48098">
    <property type="entry name" value="ENTEROCHELIN ESTERASE-RELATED"/>
    <property type="match status" value="1"/>
</dbReference>
<dbReference type="InterPro" id="IPR029058">
    <property type="entry name" value="AB_hydrolase_fold"/>
</dbReference>
<dbReference type="GO" id="GO:0016747">
    <property type="term" value="F:acyltransferase activity, transferring groups other than amino-acyl groups"/>
    <property type="evidence" value="ECO:0007669"/>
    <property type="project" value="TreeGrafter"/>
</dbReference>